<dbReference type="Gene3D" id="1.10.10.10">
    <property type="entry name" value="Winged helix-like DNA-binding domain superfamily/Winged helix DNA-binding domain"/>
    <property type="match status" value="1"/>
</dbReference>
<dbReference type="InterPro" id="IPR019887">
    <property type="entry name" value="Tscrpt_reg_AsnC/Lrp_C"/>
</dbReference>
<dbReference type="Pfam" id="PF13404">
    <property type="entry name" value="HTH_AsnC-type"/>
    <property type="match status" value="1"/>
</dbReference>
<dbReference type="InterPro" id="IPR000485">
    <property type="entry name" value="AsnC-type_HTH_dom"/>
</dbReference>
<dbReference type="InterPro" id="IPR036390">
    <property type="entry name" value="WH_DNA-bd_sf"/>
</dbReference>
<dbReference type="AlphaFoldDB" id="A0A2T4UU85"/>
<name>A0A2T4UU85_9MICO</name>
<dbReference type="Pfam" id="PF01037">
    <property type="entry name" value="AsnC_trans_reg"/>
    <property type="match status" value="1"/>
</dbReference>
<accession>A0A2T4UU85</accession>
<dbReference type="PRINTS" id="PR00033">
    <property type="entry name" value="HTHASNC"/>
</dbReference>
<dbReference type="InterPro" id="IPR019888">
    <property type="entry name" value="Tscrpt_reg_AsnC-like"/>
</dbReference>
<dbReference type="SUPFAM" id="SSF54909">
    <property type="entry name" value="Dimeric alpha+beta barrel"/>
    <property type="match status" value="1"/>
</dbReference>
<dbReference type="InterPro" id="IPR011008">
    <property type="entry name" value="Dimeric_a/b-barrel"/>
</dbReference>
<sequence length="140" mass="14765">MDALDETIIGALQTNARASFASIGREVGLSTNAVAARVRRLEAAGVILGYRVLLSADAPDLGTGLEAFIDVRLAADADSEAFLAWTATVAAVHDAVHVTGPFDYLLRVRFADTAALDRLLRRLKSEAGAAQTSTRLALGR</sequence>
<dbReference type="SUPFAM" id="SSF46785">
    <property type="entry name" value="Winged helix' DNA-binding domain"/>
    <property type="match status" value="1"/>
</dbReference>
<dbReference type="RefSeq" id="WP_107574634.1">
    <property type="nucleotide sequence ID" value="NZ_PZPL01000001.1"/>
</dbReference>
<dbReference type="GO" id="GO:0005829">
    <property type="term" value="C:cytosol"/>
    <property type="evidence" value="ECO:0007669"/>
    <property type="project" value="TreeGrafter"/>
</dbReference>
<evidence type="ECO:0000256" key="1">
    <source>
        <dbReference type="ARBA" id="ARBA00023015"/>
    </source>
</evidence>
<dbReference type="PANTHER" id="PTHR30154">
    <property type="entry name" value="LEUCINE-RESPONSIVE REGULATORY PROTEIN"/>
    <property type="match status" value="1"/>
</dbReference>
<evidence type="ECO:0000259" key="4">
    <source>
        <dbReference type="PROSITE" id="PS50956"/>
    </source>
</evidence>
<keyword evidence="1" id="KW-0805">Transcription regulation</keyword>
<dbReference type="PROSITE" id="PS50956">
    <property type="entry name" value="HTH_ASNC_2"/>
    <property type="match status" value="1"/>
</dbReference>
<keyword evidence="2" id="KW-0238">DNA-binding</keyword>
<comment type="caution">
    <text evidence="5">The sequence shown here is derived from an EMBL/GenBank/DDBJ whole genome shotgun (WGS) entry which is preliminary data.</text>
</comment>
<keyword evidence="6" id="KW-1185">Reference proteome</keyword>
<feature type="domain" description="HTH asnC-type" evidence="4">
    <location>
        <begin position="1"/>
        <end position="66"/>
    </location>
</feature>
<organism evidence="5 6">
    <name type="scientific">Rathayibacter caricis DSM 15933</name>
    <dbReference type="NCBI Taxonomy" id="1328867"/>
    <lineage>
        <taxon>Bacteria</taxon>
        <taxon>Bacillati</taxon>
        <taxon>Actinomycetota</taxon>
        <taxon>Actinomycetes</taxon>
        <taxon>Micrococcales</taxon>
        <taxon>Microbacteriaceae</taxon>
        <taxon>Rathayibacter</taxon>
    </lineage>
</organism>
<dbReference type="Proteomes" id="UP000241085">
    <property type="component" value="Unassembled WGS sequence"/>
</dbReference>
<protein>
    <submittedName>
        <fullName evidence="5">AsnC family transcriptional regulator</fullName>
    </submittedName>
</protein>
<dbReference type="SMART" id="SM00344">
    <property type="entry name" value="HTH_ASNC"/>
    <property type="match status" value="1"/>
</dbReference>
<dbReference type="InterPro" id="IPR036388">
    <property type="entry name" value="WH-like_DNA-bd_sf"/>
</dbReference>
<keyword evidence="3" id="KW-0804">Transcription</keyword>
<dbReference type="GO" id="GO:0043200">
    <property type="term" value="P:response to amino acid"/>
    <property type="evidence" value="ECO:0007669"/>
    <property type="project" value="TreeGrafter"/>
</dbReference>
<evidence type="ECO:0000256" key="3">
    <source>
        <dbReference type="ARBA" id="ARBA00023163"/>
    </source>
</evidence>
<evidence type="ECO:0000313" key="6">
    <source>
        <dbReference type="Proteomes" id="UP000241085"/>
    </source>
</evidence>
<dbReference type="Gene3D" id="3.30.70.920">
    <property type="match status" value="1"/>
</dbReference>
<dbReference type="GO" id="GO:0043565">
    <property type="term" value="F:sequence-specific DNA binding"/>
    <property type="evidence" value="ECO:0007669"/>
    <property type="project" value="InterPro"/>
</dbReference>
<dbReference type="PANTHER" id="PTHR30154:SF53">
    <property type="entry name" value="HTH-TYPE TRANSCRIPTIONAL REGULATOR LRPC"/>
    <property type="match status" value="1"/>
</dbReference>
<dbReference type="EMBL" id="PZPL01000001">
    <property type="protein sequence ID" value="PTL73094.1"/>
    <property type="molecule type" value="Genomic_DNA"/>
</dbReference>
<evidence type="ECO:0000256" key="2">
    <source>
        <dbReference type="ARBA" id="ARBA00023125"/>
    </source>
</evidence>
<reference evidence="5 6" key="1">
    <citation type="submission" date="2018-03" db="EMBL/GenBank/DDBJ databases">
        <title>Bacteriophage NCPPB3778 and a type I-E CRISPR drive the evolution of the US Biological Select Agent, Rathayibacter toxicus.</title>
        <authorList>
            <person name="Davis E.W.II."/>
            <person name="Tabima J.F."/>
            <person name="Weisberg A.J."/>
            <person name="Dantas Lopes L."/>
            <person name="Wiseman M.S."/>
            <person name="Wiseman M.S."/>
            <person name="Pupko T."/>
            <person name="Belcher M.S."/>
            <person name="Sechler A.J."/>
            <person name="Tancos M.A."/>
            <person name="Schroeder B.K."/>
            <person name="Murray T.D."/>
            <person name="Luster D.G."/>
            <person name="Schneider W.L."/>
            <person name="Rogers E."/>
            <person name="Andreote F.D."/>
            <person name="Grunwald N.J."/>
            <person name="Putnam M.L."/>
            <person name="Chang J.H."/>
        </authorList>
    </citation>
    <scope>NUCLEOTIDE SEQUENCE [LARGE SCALE GENOMIC DNA]</scope>
    <source>
        <strain evidence="5 6">DSM 15933</strain>
    </source>
</reference>
<evidence type="ECO:0000313" key="5">
    <source>
        <dbReference type="EMBL" id="PTL73094.1"/>
    </source>
</evidence>
<gene>
    <name evidence="5" type="ORF">C1I63_09695</name>
</gene>
<proteinExistence type="predicted"/>